<keyword evidence="3" id="KW-1185">Reference proteome</keyword>
<name>A0ABW5MBD2_9BACT</name>
<keyword evidence="1" id="KW-0732">Signal</keyword>
<organism evidence="2 3">
    <name type="scientific">Spirosoma soli</name>
    <dbReference type="NCBI Taxonomy" id="1770529"/>
    <lineage>
        <taxon>Bacteria</taxon>
        <taxon>Pseudomonadati</taxon>
        <taxon>Bacteroidota</taxon>
        <taxon>Cytophagia</taxon>
        <taxon>Cytophagales</taxon>
        <taxon>Cytophagaceae</taxon>
        <taxon>Spirosoma</taxon>
    </lineage>
</organism>
<proteinExistence type="predicted"/>
<sequence>MLHTFTKAVATLLLIVVAMSHQGCDKDSVDAFPPIEWASNNCSVSGFGGLANQNVNWLEARARFSGGNKVFTLQLMNAGTSGSFIMPGKGWLTISLHLDTGENITVPITNKKQSPLPAEVPLNEATIVYTDAQTGQNTYLQGNIKLGRYSLTRSEERFEIDVSLDGMRLPNGDSFYGDISVESQASTGGNNPIVGGTNKACQERTLNFDLTYSAAGTVTKSGSLCLKITVNGTVKYFQACNLNPPGNGLQRTQFADVNMPVGIVDKSTTFNYTIESANSCCPNSSGYYAINPISGSVRLDCIPSNQLPAPDKIPLTFQYR</sequence>
<reference evidence="3" key="1">
    <citation type="journal article" date="2019" name="Int. J. Syst. Evol. Microbiol.">
        <title>The Global Catalogue of Microorganisms (GCM) 10K type strain sequencing project: providing services to taxonomists for standard genome sequencing and annotation.</title>
        <authorList>
            <consortium name="The Broad Institute Genomics Platform"/>
            <consortium name="The Broad Institute Genome Sequencing Center for Infectious Disease"/>
            <person name="Wu L."/>
            <person name="Ma J."/>
        </authorList>
    </citation>
    <scope>NUCLEOTIDE SEQUENCE [LARGE SCALE GENOMIC DNA]</scope>
    <source>
        <strain evidence="3">KCTC 42805</strain>
    </source>
</reference>
<evidence type="ECO:0000256" key="1">
    <source>
        <dbReference type="SAM" id="SignalP"/>
    </source>
</evidence>
<dbReference type="RefSeq" id="WP_381526346.1">
    <property type="nucleotide sequence ID" value="NZ_JBHULN010000019.1"/>
</dbReference>
<feature type="signal peptide" evidence="1">
    <location>
        <begin position="1"/>
        <end position="23"/>
    </location>
</feature>
<feature type="chain" id="PRO_5046637182" evidence="1">
    <location>
        <begin position="24"/>
        <end position="320"/>
    </location>
</feature>
<protein>
    <submittedName>
        <fullName evidence="2">Uncharacterized protein</fullName>
    </submittedName>
</protein>
<dbReference type="Proteomes" id="UP001597469">
    <property type="component" value="Unassembled WGS sequence"/>
</dbReference>
<comment type="caution">
    <text evidence="2">The sequence shown here is derived from an EMBL/GenBank/DDBJ whole genome shotgun (WGS) entry which is preliminary data.</text>
</comment>
<evidence type="ECO:0000313" key="3">
    <source>
        <dbReference type="Proteomes" id="UP001597469"/>
    </source>
</evidence>
<gene>
    <name evidence="2" type="ORF">ACFSUS_23140</name>
</gene>
<evidence type="ECO:0000313" key="2">
    <source>
        <dbReference type="EMBL" id="MFD2573554.1"/>
    </source>
</evidence>
<dbReference type="EMBL" id="JBHULN010000019">
    <property type="protein sequence ID" value="MFD2573554.1"/>
    <property type="molecule type" value="Genomic_DNA"/>
</dbReference>
<accession>A0ABW5MBD2</accession>